<dbReference type="EMBL" id="LNIX01000008">
    <property type="protein sequence ID" value="OXA51281.1"/>
    <property type="molecule type" value="Genomic_DNA"/>
</dbReference>
<feature type="compositionally biased region" description="Polar residues" evidence="1">
    <location>
        <begin position="1"/>
        <end position="26"/>
    </location>
</feature>
<name>A0A226E2Y3_FOLCA</name>
<dbReference type="Proteomes" id="UP000198287">
    <property type="component" value="Unassembled WGS sequence"/>
</dbReference>
<evidence type="ECO:0000313" key="3">
    <source>
        <dbReference type="Proteomes" id="UP000198287"/>
    </source>
</evidence>
<evidence type="ECO:0000313" key="2">
    <source>
        <dbReference type="EMBL" id="OXA51281.1"/>
    </source>
</evidence>
<protein>
    <submittedName>
        <fullName evidence="2">Uncharacterized protein</fullName>
    </submittedName>
</protein>
<proteinExistence type="predicted"/>
<gene>
    <name evidence="2" type="ORF">Fcan01_14235</name>
</gene>
<feature type="region of interest" description="Disordered" evidence="1">
    <location>
        <begin position="1"/>
        <end position="30"/>
    </location>
</feature>
<reference evidence="2 3" key="1">
    <citation type="submission" date="2015-12" db="EMBL/GenBank/DDBJ databases">
        <title>The genome of Folsomia candida.</title>
        <authorList>
            <person name="Faddeeva A."/>
            <person name="Derks M.F."/>
            <person name="Anvar Y."/>
            <person name="Smit S."/>
            <person name="Van Straalen N."/>
            <person name="Roelofs D."/>
        </authorList>
    </citation>
    <scope>NUCLEOTIDE SEQUENCE [LARGE SCALE GENOMIC DNA]</scope>
    <source>
        <strain evidence="2 3">VU population</strain>
        <tissue evidence="2">Whole body</tissue>
    </source>
</reference>
<sequence>MASSEYFSTSSGGTTYHHMTSSSPSALQHHHSLHGMGYMGQSHHHTHQFYTHPHHTHQAYYPTTASQQMTSSPYSTLYQANPSAGGAVSFYPSASSVPVVEKSDLTITMYTPTTSNNLLEHHRSHLLHQHHHPMEEQDDDQQQQQQQQSSDPSGADDAMTGDVRGVQSGQSGDAVGVWRPY</sequence>
<feature type="region of interest" description="Disordered" evidence="1">
    <location>
        <begin position="129"/>
        <end position="181"/>
    </location>
</feature>
<keyword evidence="3" id="KW-1185">Reference proteome</keyword>
<accession>A0A226E2Y3</accession>
<evidence type="ECO:0000256" key="1">
    <source>
        <dbReference type="SAM" id="MobiDB-lite"/>
    </source>
</evidence>
<feature type="compositionally biased region" description="Low complexity" evidence="1">
    <location>
        <begin position="142"/>
        <end position="151"/>
    </location>
</feature>
<dbReference type="OrthoDB" id="10029800at2759"/>
<dbReference type="AlphaFoldDB" id="A0A226E2Y3"/>
<comment type="caution">
    <text evidence="2">The sequence shown here is derived from an EMBL/GenBank/DDBJ whole genome shotgun (WGS) entry which is preliminary data.</text>
</comment>
<organism evidence="2 3">
    <name type="scientific">Folsomia candida</name>
    <name type="common">Springtail</name>
    <dbReference type="NCBI Taxonomy" id="158441"/>
    <lineage>
        <taxon>Eukaryota</taxon>
        <taxon>Metazoa</taxon>
        <taxon>Ecdysozoa</taxon>
        <taxon>Arthropoda</taxon>
        <taxon>Hexapoda</taxon>
        <taxon>Collembola</taxon>
        <taxon>Entomobryomorpha</taxon>
        <taxon>Isotomoidea</taxon>
        <taxon>Isotomidae</taxon>
        <taxon>Proisotominae</taxon>
        <taxon>Folsomia</taxon>
    </lineage>
</organism>